<dbReference type="Pfam" id="PF00226">
    <property type="entry name" value="DnaJ"/>
    <property type="match status" value="1"/>
</dbReference>
<keyword evidence="1" id="KW-1133">Transmembrane helix</keyword>
<dbReference type="PANTHER" id="PTHR44825">
    <property type="match status" value="1"/>
</dbReference>
<dbReference type="SMART" id="SM00271">
    <property type="entry name" value="DnaJ"/>
    <property type="match status" value="1"/>
</dbReference>
<keyword evidence="1" id="KW-0812">Transmembrane</keyword>
<reference evidence="3" key="1">
    <citation type="submission" date="2016-11" db="UniProtKB">
        <authorList>
            <consortium name="WormBaseParasite"/>
        </authorList>
    </citation>
    <scope>IDENTIFICATION</scope>
    <source>
        <strain evidence="3">pt0022</strain>
    </source>
</reference>
<dbReference type="PANTHER" id="PTHR44825:SF1">
    <property type="entry name" value="DNAJ HOMOLOG SUBFAMILY C MEMBER 4"/>
    <property type="match status" value="1"/>
</dbReference>
<sequence length="242" mass="29442">MCMPRLDGVIRPSVRRPLYYSSFLLLCTHQNISGKNYYDILGVKRDASIAEIKSAFYKLSKKYHPDAVRKTKDVSMDATIYLEIKDAYEVLKDKKKRQNYDSGLINTFSTHRTYRKYSKSSDQNFKKCDSSNFYARTPQYDNDKWYEWYRNQYMDQMETRWIRKNTEGYWMKAMLAFFMISFIFSMIIRMRTEQLRRKEWIEFMVRKNKVYEMEINDLKRHPEAILKFEKENDVTAMEEKEL</sequence>
<dbReference type="WBParaSite" id="maker-PairedContig_5604-snap-gene-0.7-mRNA-1">
    <property type="protein sequence ID" value="maker-PairedContig_5604-snap-gene-0.7-mRNA-1"/>
    <property type="gene ID" value="maker-PairedContig_5604-snap-gene-0.7"/>
</dbReference>
<protein>
    <submittedName>
        <fullName evidence="3">J domain-containing protein</fullName>
    </submittedName>
</protein>
<organism evidence="3">
    <name type="scientific">Wuchereria bancrofti</name>
    <dbReference type="NCBI Taxonomy" id="6293"/>
    <lineage>
        <taxon>Eukaryota</taxon>
        <taxon>Metazoa</taxon>
        <taxon>Ecdysozoa</taxon>
        <taxon>Nematoda</taxon>
        <taxon>Chromadorea</taxon>
        <taxon>Rhabditida</taxon>
        <taxon>Spirurina</taxon>
        <taxon>Spiruromorpha</taxon>
        <taxon>Filarioidea</taxon>
        <taxon>Onchocercidae</taxon>
        <taxon>Wuchereria</taxon>
    </lineage>
</organism>
<feature type="transmembrane region" description="Helical" evidence="1">
    <location>
        <begin position="169"/>
        <end position="188"/>
    </location>
</feature>
<dbReference type="InterPro" id="IPR001623">
    <property type="entry name" value="DnaJ_domain"/>
</dbReference>
<dbReference type="SUPFAM" id="SSF46565">
    <property type="entry name" value="Chaperone J-domain"/>
    <property type="match status" value="1"/>
</dbReference>
<name>A0A1I8EVM0_WUCBA</name>
<accession>A0A1I8EVM0</accession>
<dbReference type="PRINTS" id="PR00625">
    <property type="entry name" value="JDOMAIN"/>
</dbReference>
<dbReference type="InterPro" id="IPR036869">
    <property type="entry name" value="J_dom_sf"/>
</dbReference>
<proteinExistence type="predicted"/>
<dbReference type="InterPro" id="IPR052763">
    <property type="entry name" value="DnaJ_C4"/>
</dbReference>
<evidence type="ECO:0000256" key="1">
    <source>
        <dbReference type="SAM" id="Phobius"/>
    </source>
</evidence>
<dbReference type="STRING" id="6293.A0A1I8EVM0"/>
<dbReference type="AlphaFoldDB" id="A0A1I8EVM0"/>
<dbReference type="CDD" id="cd06257">
    <property type="entry name" value="DnaJ"/>
    <property type="match status" value="1"/>
</dbReference>
<evidence type="ECO:0000313" key="3">
    <source>
        <dbReference type="WBParaSite" id="maker-PairedContig_5604-snap-gene-0.7-mRNA-1"/>
    </source>
</evidence>
<dbReference type="PROSITE" id="PS50076">
    <property type="entry name" value="DNAJ_2"/>
    <property type="match status" value="1"/>
</dbReference>
<evidence type="ECO:0000259" key="2">
    <source>
        <dbReference type="PROSITE" id="PS50076"/>
    </source>
</evidence>
<feature type="domain" description="J" evidence="2">
    <location>
        <begin position="36"/>
        <end position="104"/>
    </location>
</feature>
<keyword evidence="1" id="KW-0472">Membrane</keyword>
<dbReference type="Gene3D" id="1.10.287.110">
    <property type="entry name" value="DnaJ domain"/>
    <property type="match status" value="1"/>
</dbReference>